<name>A0ACC2JDP7_9PEZI</name>
<gene>
    <name evidence="1" type="ORF">O1611_g8039</name>
</gene>
<dbReference type="Proteomes" id="UP001153332">
    <property type="component" value="Unassembled WGS sequence"/>
</dbReference>
<proteinExistence type="predicted"/>
<protein>
    <submittedName>
        <fullName evidence="1">Uncharacterized protein</fullName>
    </submittedName>
</protein>
<organism evidence="1 2">
    <name type="scientific">Lasiodiplodia mahajangana</name>
    <dbReference type="NCBI Taxonomy" id="1108764"/>
    <lineage>
        <taxon>Eukaryota</taxon>
        <taxon>Fungi</taxon>
        <taxon>Dikarya</taxon>
        <taxon>Ascomycota</taxon>
        <taxon>Pezizomycotina</taxon>
        <taxon>Dothideomycetes</taxon>
        <taxon>Dothideomycetes incertae sedis</taxon>
        <taxon>Botryosphaeriales</taxon>
        <taxon>Botryosphaeriaceae</taxon>
        <taxon>Lasiodiplodia</taxon>
    </lineage>
</organism>
<accession>A0ACC2JDP7</accession>
<comment type="caution">
    <text evidence="1">The sequence shown here is derived from an EMBL/GenBank/DDBJ whole genome shotgun (WGS) entry which is preliminary data.</text>
</comment>
<keyword evidence="2" id="KW-1185">Reference proteome</keyword>
<dbReference type="EMBL" id="JAPUUL010002276">
    <property type="protein sequence ID" value="KAJ8125599.1"/>
    <property type="molecule type" value="Genomic_DNA"/>
</dbReference>
<sequence length="460" mass="51833">MFIDYCDLGFMPSSPPCSTPPRTSPAKPPDPQGQLIFESAVASSHTLHGARDYPFHKSLQNPGLVIAISGVDSNCSCCVESLPRRHSSLTKKNPSKAQDNQTSRKRPNEREGPLTKIVRHADGQMGAKMGPLEEIHSVVERSSLLYRLELDTQKTPDLKCPTFNFYLYVVSNLADCPLTNCLYSQNHKHNEMDVSLQYVEDNDLIPEDQAMFKILKATLEYTAATEIKSAKLAQDINFIVAAENRDGGTPGVLDYIWDLILNISQCIPPDHPWQDCLLQAIGHLRQQDGTVPAMGVCLWKELPDLPMTIREHWIDPVGNKEDECNVGEFARWQNQNSFVARLTSASLTTGQRFPIWQLRAALEEPPTRGRAQECRLWVACEWIIRCDGFIYQCMNSGWSDEQSFQTGSLCDGFPHFSINRWNFWKKRFAEMSADAENLGLENAIVARISDAIRTMEAIPE</sequence>
<reference evidence="1" key="1">
    <citation type="submission" date="2022-12" db="EMBL/GenBank/DDBJ databases">
        <title>Genome Sequence of Lasiodiplodia mahajangana.</title>
        <authorList>
            <person name="Buettner E."/>
        </authorList>
    </citation>
    <scope>NUCLEOTIDE SEQUENCE</scope>
    <source>
        <strain evidence="1">VT137</strain>
    </source>
</reference>
<evidence type="ECO:0000313" key="2">
    <source>
        <dbReference type="Proteomes" id="UP001153332"/>
    </source>
</evidence>
<evidence type="ECO:0000313" key="1">
    <source>
        <dbReference type="EMBL" id="KAJ8125599.1"/>
    </source>
</evidence>